<evidence type="ECO:0000256" key="2">
    <source>
        <dbReference type="ARBA" id="ARBA00022475"/>
    </source>
</evidence>
<reference evidence="10" key="1">
    <citation type="submission" date="2022-03" db="EMBL/GenBank/DDBJ databases">
        <authorList>
            <person name="Sayadi A."/>
        </authorList>
    </citation>
    <scope>NUCLEOTIDE SEQUENCE</scope>
</reference>
<evidence type="ECO:0000256" key="3">
    <source>
        <dbReference type="ARBA" id="ARBA00022606"/>
    </source>
</evidence>
<evidence type="ECO:0000256" key="5">
    <source>
        <dbReference type="ARBA" id="ARBA00022725"/>
    </source>
</evidence>
<comment type="caution">
    <text evidence="10">The sequence shown here is derived from an EMBL/GenBank/DDBJ whole genome shotgun (WGS) entry which is preliminary data.</text>
</comment>
<gene>
    <name evidence="10" type="ORF">ACAOBT_LOCUS33639</name>
</gene>
<proteinExistence type="predicted"/>
<evidence type="ECO:0000256" key="1">
    <source>
        <dbReference type="ARBA" id="ARBA00004651"/>
    </source>
</evidence>
<accession>A0A9P0QAA5</accession>
<dbReference type="GO" id="GO:0007165">
    <property type="term" value="P:signal transduction"/>
    <property type="evidence" value="ECO:0007669"/>
    <property type="project" value="UniProtKB-KW"/>
</dbReference>
<organism evidence="10 11">
    <name type="scientific">Acanthoscelides obtectus</name>
    <name type="common">Bean weevil</name>
    <name type="synonym">Bruchus obtectus</name>
    <dbReference type="NCBI Taxonomy" id="200917"/>
    <lineage>
        <taxon>Eukaryota</taxon>
        <taxon>Metazoa</taxon>
        <taxon>Ecdysozoa</taxon>
        <taxon>Arthropoda</taxon>
        <taxon>Hexapoda</taxon>
        <taxon>Insecta</taxon>
        <taxon>Pterygota</taxon>
        <taxon>Neoptera</taxon>
        <taxon>Endopterygota</taxon>
        <taxon>Coleoptera</taxon>
        <taxon>Polyphaga</taxon>
        <taxon>Cucujiformia</taxon>
        <taxon>Chrysomeloidea</taxon>
        <taxon>Chrysomelidae</taxon>
        <taxon>Bruchinae</taxon>
        <taxon>Bruchini</taxon>
        <taxon>Acanthoscelides</taxon>
    </lineage>
</organism>
<dbReference type="Proteomes" id="UP001152888">
    <property type="component" value="Unassembled WGS sequence"/>
</dbReference>
<evidence type="ECO:0000256" key="8">
    <source>
        <dbReference type="ARBA" id="ARBA00023170"/>
    </source>
</evidence>
<dbReference type="AlphaFoldDB" id="A0A9P0QAA5"/>
<keyword evidence="8" id="KW-0675">Receptor</keyword>
<evidence type="ECO:0000313" key="11">
    <source>
        <dbReference type="Proteomes" id="UP001152888"/>
    </source>
</evidence>
<evidence type="ECO:0000256" key="7">
    <source>
        <dbReference type="ARBA" id="ARBA00023136"/>
    </source>
</evidence>
<dbReference type="InterPro" id="IPR004117">
    <property type="entry name" value="7tm6_olfct_rcpt"/>
</dbReference>
<keyword evidence="2" id="KW-1003">Cell membrane</keyword>
<dbReference type="GO" id="GO:0004984">
    <property type="term" value="F:olfactory receptor activity"/>
    <property type="evidence" value="ECO:0007669"/>
    <property type="project" value="InterPro"/>
</dbReference>
<sequence length="62" mass="7268">MLLLSWYKARPHVRKYLILMIMRAQKPLTLCTALGTEISLETFLKIVNSAYSYFTLLICMVR</sequence>
<dbReference type="PANTHER" id="PTHR21137">
    <property type="entry name" value="ODORANT RECEPTOR"/>
    <property type="match status" value="1"/>
</dbReference>
<evidence type="ECO:0000256" key="9">
    <source>
        <dbReference type="ARBA" id="ARBA00023224"/>
    </source>
</evidence>
<keyword evidence="4" id="KW-0812">Transmembrane</keyword>
<evidence type="ECO:0000256" key="4">
    <source>
        <dbReference type="ARBA" id="ARBA00022692"/>
    </source>
</evidence>
<keyword evidence="7" id="KW-0472">Membrane</keyword>
<dbReference type="Pfam" id="PF02949">
    <property type="entry name" value="7tm_6"/>
    <property type="match status" value="1"/>
</dbReference>
<dbReference type="GO" id="GO:0005549">
    <property type="term" value="F:odorant binding"/>
    <property type="evidence" value="ECO:0007669"/>
    <property type="project" value="InterPro"/>
</dbReference>
<dbReference type="EMBL" id="CAKOFQ010008365">
    <property type="protein sequence ID" value="CAH2013719.1"/>
    <property type="molecule type" value="Genomic_DNA"/>
</dbReference>
<keyword evidence="3" id="KW-0716">Sensory transduction</keyword>
<evidence type="ECO:0000256" key="6">
    <source>
        <dbReference type="ARBA" id="ARBA00022989"/>
    </source>
</evidence>
<dbReference type="OrthoDB" id="6614360at2759"/>
<comment type="subcellular location">
    <subcellularLocation>
        <location evidence="1">Cell membrane</location>
        <topology evidence="1">Multi-pass membrane protein</topology>
    </subcellularLocation>
</comment>
<protein>
    <submittedName>
        <fullName evidence="10">Uncharacterized protein</fullName>
    </submittedName>
</protein>
<keyword evidence="6" id="KW-1133">Transmembrane helix</keyword>
<name>A0A9P0QAA5_ACAOB</name>
<keyword evidence="11" id="KW-1185">Reference proteome</keyword>
<keyword evidence="5" id="KW-0552">Olfaction</keyword>
<evidence type="ECO:0000313" key="10">
    <source>
        <dbReference type="EMBL" id="CAH2013719.1"/>
    </source>
</evidence>
<dbReference type="PANTHER" id="PTHR21137:SF35">
    <property type="entry name" value="ODORANT RECEPTOR 19A-RELATED"/>
    <property type="match status" value="1"/>
</dbReference>
<dbReference type="GO" id="GO:0005886">
    <property type="term" value="C:plasma membrane"/>
    <property type="evidence" value="ECO:0007669"/>
    <property type="project" value="UniProtKB-SubCell"/>
</dbReference>
<keyword evidence="9" id="KW-0807">Transducer</keyword>